<protein>
    <recommendedName>
        <fullName evidence="3">Protein ImuA</fullName>
    </recommendedName>
</protein>
<gene>
    <name evidence="1" type="ORF">HJ536_15600</name>
</gene>
<evidence type="ECO:0008006" key="3">
    <source>
        <dbReference type="Google" id="ProtNLM"/>
    </source>
</evidence>
<dbReference type="Proteomes" id="UP000592216">
    <property type="component" value="Unassembled WGS sequence"/>
</dbReference>
<dbReference type="InterPro" id="IPR027417">
    <property type="entry name" value="P-loop_NTPase"/>
</dbReference>
<dbReference type="Gene3D" id="3.40.50.300">
    <property type="entry name" value="P-loop containing nucleotide triphosphate hydrolases"/>
    <property type="match status" value="1"/>
</dbReference>
<organism evidence="1 2">
    <name type="scientific">Donghicola mangrovi</name>
    <dbReference type="NCBI Taxonomy" id="2729614"/>
    <lineage>
        <taxon>Bacteria</taxon>
        <taxon>Pseudomonadati</taxon>
        <taxon>Pseudomonadota</taxon>
        <taxon>Alphaproteobacteria</taxon>
        <taxon>Rhodobacterales</taxon>
        <taxon>Roseobacteraceae</taxon>
        <taxon>Donghicola</taxon>
    </lineage>
</organism>
<dbReference type="AlphaFoldDB" id="A0A850Q4Z3"/>
<sequence length="204" mass="22499">MVNHANLLDRRPHRDGPELTLAGGLKVARARVHEICGHSRRVLALDWAGRMDGPVIWVRPKWLRDTLYPAGILPWCDPSRIITVQAPHARDILWATEESLRSGAAAAVVAELTDLPEITPVRRLHLAAERGAERGKEAPIGILLTPERGGVPAVETRWHIAPIPTKGRDPAWRLERVRARMAPPAAWTMVRGADGITLTSAPTR</sequence>
<evidence type="ECO:0000313" key="1">
    <source>
        <dbReference type="EMBL" id="NVO24787.1"/>
    </source>
</evidence>
<name>A0A850Q4Z3_9RHOB</name>
<comment type="caution">
    <text evidence="1">The sequence shown here is derived from an EMBL/GenBank/DDBJ whole genome shotgun (WGS) entry which is preliminary data.</text>
</comment>
<proteinExistence type="predicted"/>
<accession>A0A850Q4Z3</accession>
<reference evidence="1 2" key="1">
    <citation type="submission" date="2020-04" db="EMBL/GenBank/DDBJ databases">
        <title>Donghicola sp., a member of the Rhodobacteraceae family isolated from mangrove forest in Thailand.</title>
        <authorList>
            <person name="Charoenyingcharoen P."/>
            <person name="Yukphan P."/>
        </authorList>
    </citation>
    <scope>NUCLEOTIDE SEQUENCE [LARGE SCALE GENOMIC DNA]</scope>
    <source>
        <strain evidence="1 2">B5-SW-15</strain>
    </source>
</reference>
<dbReference type="EMBL" id="JABCJE010000009">
    <property type="protein sequence ID" value="NVO24787.1"/>
    <property type="molecule type" value="Genomic_DNA"/>
</dbReference>
<dbReference type="SUPFAM" id="SSF52540">
    <property type="entry name" value="P-loop containing nucleoside triphosphate hydrolases"/>
    <property type="match status" value="1"/>
</dbReference>
<evidence type="ECO:0000313" key="2">
    <source>
        <dbReference type="Proteomes" id="UP000592216"/>
    </source>
</evidence>